<proteinExistence type="predicted"/>
<evidence type="ECO:0000313" key="1">
    <source>
        <dbReference type="EMBL" id="KEH33562.1"/>
    </source>
</evidence>
<name>A0A072UVB2_MEDTR</name>
<reference evidence="2" key="3">
    <citation type="submission" date="2015-04" db="UniProtKB">
        <authorList>
            <consortium name="EnsemblPlants"/>
        </authorList>
    </citation>
    <scope>IDENTIFICATION</scope>
    <source>
        <strain evidence="2">cv. Jemalong A17</strain>
    </source>
</reference>
<dbReference type="EnsemblPlants" id="KEH33562">
    <property type="protein sequence ID" value="KEH33562"/>
    <property type="gene ID" value="MTR_3g046505"/>
</dbReference>
<dbReference type="Proteomes" id="UP000002051">
    <property type="component" value="Chromosome 3"/>
</dbReference>
<evidence type="ECO:0000313" key="3">
    <source>
        <dbReference type="Proteomes" id="UP000002051"/>
    </source>
</evidence>
<protein>
    <submittedName>
        <fullName evidence="1 2">Uncharacterized protein</fullName>
    </submittedName>
</protein>
<organism evidence="1 3">
    <name type="scientific">Medicago truncatula</name>
    <name type="common">Barrel medic</name>
    <name type="synonym">Medicago tribuloides</name>
    <dbReference type="NCBI Taxonomy" id="3880"/>
    <lineage>
        <taxon>Eukaryota</taxon>
        <taxon>Viridiplantae</taxon>
        <taxon>Streptophyta</taxon>
        <taxon>Embryophyta</taxon>
        <taxon>Tracheophyta</taxon>
        <taxon>Spermatophyta</taxon>
        <taxon>Magnoliopsida</taxon>
        <taxon>eudicotyledons</taxon>
        <taxon>Gunneridae</taxon>
        <taxon>Pentapetalae</taxon>
        <taxon>rosids</taxon>
        <taxon>fabids</taxon>
        <taxon>Fabales</taxon>
        <taxon>Fabaceae</taxon>
        <taxon>Papilionoideae</taxon>
        <taxon>50 kb inversion clade</taxon>
        <taxon>NPAAA clade</taxon>
        <taxon>Hologalegina</taxon>
        <taxon>IRL clade</taxon>
        <taxon>Trifolieae</taxon>
        <taxon>Medicago</taxon>
    </lineage>
</organism>
<dbReference type="AlphaFoldDB" id="A0A072UVB2"/>
<gene>
    <name evidence="1" type="ordered locus">MTR_3g046505</name>
</gene>
<accession>A0A072UVB2</accession>
<dbReference type="EMBL" id="CM001219">
    <property type="protein sequence ID" value="KEH33562.1"/>
    <property type="molecule type" value="Genomic_DNA"/>
</dbReference>
<keyword evidence="3" id="KW-1185">Reference proteome</keyword>
<reference evidence="1 3" key="1">
    <citation type="journal article" date="2011" name="Nature">
        <title>The Medicago genome provides insight into the evolution of rhizobial symbioses.</title>
        <authorList>
            <person name="Young N.D."/>
            <person name="Debelle F."/>
            <person name="Oldroyd G.E."/>
            <person name="Geurts R."/>
            <person name="Cannon S.B."/>
            <person name="Udvardi M.K."/>
            <person name="Benedito V.A."/>
            <person name="Mayer K.F."/>
            <person name="Gouzy J."/>
            <person name="Schoof H."/>
            <person name="Van de Peer Y."/>
            <person name="Proost S."/>
            <person name="Cook D.R."/>
            <person name="Meyers B.C."/>
            <person name="Spannagl M."/>
            <person name="Cheung F."/>
            <person name="De Mita S."/>
            <person name="Krishnakumar V."/>
            <person name="Gundlach H."/>
            <person name="Zhou S."/>
            <person name="Mudge J."/>
            <person name="Bharti A.K."/>
            <person name="Murray J.D."/>
            <person name="Naoumkina M.A."/>
            <person name="Rosen B."/>
            <person name="Silverstein K.A."/>
            <person name="Tang H."/>
            <person name="Rombauts S."/>
            <person name="Zhao P.X."/>
            <person name="Zhou P."/>
            <person name="Barbe V."/>
            <person name="Bardou P."/>
            <person name="Bechner M."/>
            <person name="Bellec A."/>
            <person name="Berger A."/>
            <person name="Berges H."/>
            <person name="Bidwell S."/>
            <person name="Bisseling T."/>
            <person name="Choisne N."/>
            <person name="Couloux A."/>
            <person name="Denny R."/>
            <person name="Deshpande S."/>
            <person name="Dai X."/>
            <person name="Doyle J.J."/>
            <person name="Dudez A.M."/>
            <person name="Farmer A.D."/>
            <person name="Fouteau S."/>
            <person name="Franken C."/>
            <person name="Gibelin C."/>
            <person name="Gish J."/>
            <person name="Goldstein S."/>
            <person name="Gonzalez A.J."/>
            <person name="Green P.J."/>
            <person name="Hallab A."/>
            <person name="Hartog M."/>
            <person name="Hua A."/>
            <person name="Humphray S.J."/>
            <person name="Jeong D.H."/>
            <person name="Jing Y."/>
            <person name="Jocker A."/>
            <person name="Kenton S.M."/>
            <person name="Kim D.J."/>
            <person name="Klee K."/>
            <person name="Lai H."/>
            <person name="Lang C."/>
            <person name="Lin S."/>
            <person name="Macmil S.L."/>
            <person name="Magdelenat G."/>
            <person name="Matthews L."/>
            <person name="McCorrison J."/>
            <person name="Monaghan E.L."/>
            <person name="Mun J.H."/>
            <person name="Najar F.Z."/>
            <person name="Nicholson C."/>
            <person name="Noirot C."/>
            <person name="O'Bleness M."/>
            <person name="Paule C.R."/>
            <person name="Poulain J."/>
            <person name="Prion F."/>
            <person name="Qin B."/>
            <person name="Qu C."/>
            <person name="Retzel E.F."/>
            <person name="Riddle C."/>
            <person name="Sallet E."/>
            <person name="Samain S."/>
            <person name="Samson N."/>
            <person name="Sanders I."/>
            <person name="Saurat O."/>
            <person name="Scarpelli C."/>
            <person name="Schiex T."/>
            <person name="Segurens B."/>
            <person name="Severin A.J."/>
            <person name="Sherrier D.J."/>
            <person name="Shi R."/>
            <person name="Sims S."/>
            <person name="Singer S.R."/>
            <person name="Sinharoy S."/>
            <person name="Sterck L."/>
            <person name="Viollet A."/>
            <person name="Wang B.B."/>
            <person name="Wang K."/>
            <person name="Wang M."/>
            <person name="Wang X."/>
            <person name="Warfsmann J."/>
            <person name="Weissenbach J."/>
            <person name="White D.D."/>
            <person name="White J.D."/>
            <person name="Wiley G.B."/>
            <person name="Wincker P."/>
            <person name="Xing Y."/>
            <person name="Yang L."/>
            <person name="Yao Z."/>
            <person name="Ying F."/>
            <person name="Zhai J."/>
            <person name="Zhou L."/>
            <person name="Zuber A."/>
            <person name="Denarie J."/>
            <person name="Dixon R.A."/>
            <person name="May G.D."/>
            <person name="Schwartz D.C."/>
            <person name="Rogers J."/>
            <person name="Quetier F."/>
            <person name="Town C.D."/>
            <person name="Roe B.A."/>
        </authorList>
    </citation>
    <scope>NUCLEOTIDE SEQUENCE [LARGE SCALE GENOMIC DNA]</scope>
    <source>
        <strain evidence="1">A17</strain>
        <strain evidence="2 3">cv. Jemalong A17</strain>
    </source>
</reference>
<reference evidence="1 3" key="2">
    <citation type="journal article" date="2014" name="BMC Genomics">
        <title>An improved genome release (version Mt4.0) for the model legume Medicago truncatula.</title>
        <authorList>
            <person name="Tang H."/>
            <person name="Krishnakumar V."/>
            <person name="Bidwell S."/>
            <person name="Rosen B."/>
            <person name="Chan A."/>
            <person name="Zhou S."/>
            <person name="Gentzbittel L."/>
            <person name="Childs K.L."/>
            <person name="Yandell M."/>
            <person name="Gundlach H."/>
            <person name="Mayer K.F."/>
            <person name="Schwartz D.C."/>
            <person name="Town C.D."/>
        </authorList>
    </citation>
    <scope>GENOME REANNOTATION</scope>
    <source>
        <strain evidence="1">A17</strain>
        <strain evidence="2 3">cv. Jemalong A17</strain>
    </source>
</reference>
<sequence>MQLLLSSQYHKNSTFRWYQSITLPIRFGSGTTQEKAIGKERLEVDEGGELLPLHKTWK</sequence>
<evidence type="ECO:0000313" key="2">
    <source>
        <dbReference type="EnsemblPlants" id="KEH33562"/>
    </source>
</evidence>
<dbReference type="HOGENOM" id="CLU_2982046_0_0_1"/>